<keyword evidence="8 9" id="KW-0472">Membrane</keyword>
<keyword evidence="5 9" id="KW-0812">Transmembrane</keyword>
<dbReference type="Gene3D" id="1.20.1250.20">
    <property type="entry name" value="MFS general substrate transporter like domains"/>
    <property type="match status" value="2"/>
</dbReference>
<evidence type="ECO:0000256" key="2">
    <source>
        <dbReference type="ARBA" id="ARBA00010992"/>
    </source>
</evidence>
<evidence type="ECO:0000256" key="4">
    <source>
        <dbReference type="ARBA" id="ARBA00022597"/>
    </source>
</evidence>
<dbReference type="InterPro" id="IPR005829">
    <property type="entry name" value="Sugar_transporter_CS"/>
</dbReference>
<evidence type="ECO:0000313" key="11">
    <source>
        <dbReference type="EMBL" id="EEE66510.1"/>
    </source>
</evidence>
<evidence type="ECO:0000256" key="7">
    <source>
        <dbReference type="ARBA" id="ARBA00022989"/>
    </source>
</evidence>
<dbReference type="InterPro" id="IPR005828">
    <property type="entry name" value="MFS_sugar_transport-like"/>
</dbReference>
<feature type="transmembrane region" description="Helical" evidence="9">
    <location>
        <begin position="273"/>
        <end position="294"/>
    </location>
</feature>
<dbReference type="SUPFAM" id="SSF103473">
    <property type="entry name" value="MFS general substrate transporter"/>
    <property type="match status" value="1"/>
</dbReference>
<evidence type="ECO:0000259" key="10">
    <source>
        <dbReference type="PROSITE" id="PS50850"/>
    </source>
</evidence>
<dbReference type="Pfam" id="PF00083">
    <property type="entry name" value="Sugar_tr"/>
    <property type="match status" value="2"/>
</dbReference>
<comment type="subcellular location">
    <subcellularLocation>
        <location evidence="1">Membrane</location>
        <topology evidence="1">Multi-pass membrane protein</topology>
    </subcellularLocation>
</comment>
<dbReference type="PROSITE" id="PS00216">
    <property type="entry name" value="SUGAR_TRANSPORT_1"/>
    <property type="match status" value="1"/>
</dbReference>
<gene>
    <name evidence="11" type="ORF">OsJ_22977</name>
</gene>
<dbReference type="InterPro" id="IPR020846">
    <property type="entry name" value="MFS_dom"/>
</dbReference>
<dbReference type="PANTHER" id="PTHR23500:SF478">
    <property type="entry name" value="OS07G0131250 PROTEIN"/>
    <property type="match status" value="1"/>
</dbReference>
<feature type="transmembrane region" description="Helical" evidence="9">
    <location>
        <begin position="348"/>
        <end position="369"/>
    </location>
</feature>
<evidence type="ECO:0000256" key="6">
    <source>
        <dbReference type="ARBA" id="ARBA00022847"/>
    </source>
</evidence>
<keyword evidence="3" id="KW-0813">Transport</keyword>
<feature type="transmembrane region" description="Helical" evidence="9">
    <location>
        <begin position="21"/>
        <end position="41"/>
    </location>
</feature>
<dbReference type="GO" id="GO:0015145">
    <property type="term" value="F:monosaccharide transmembrane transporter activity"/>
    <property type="evidence" value="ECO:0007669"/>
    <property type="project" value="InterPro"/>
</dbReference>
<dbReference type="InterPro" id="IPR044778">
    <property type="entry name" value="MFS_STP/MST-like_plant"/>
</dbReference>
<dbReference type="GO" id="GO:0016020">
    <property type="term" value="C:membrane"/>
    <property type="evidence" value="ECO:0007669"/>
    <property type="project" value="UniProtKB-SubCell"/>
</dbReference>
<evidence type="ECO:0000256" key="9">
    <source>
        <dbReference type="SAM" id="Phobius"/>
    </source>
</evidence>
<feature type="transmembrane region" description="Helical" evidence="9">
    <location>
        <begin position="242"/>
        <end position="266"/>
    </location>
</feature>
<feature type="transmembrane region" description="Helical" evidence="9">
    <location>
        <begin position="208"/>
        <end position="230"/>
    </location>
</feature>
<keyword evidence="7 9" id="KW-1133">Transmembrane helix</keyword>
<feature type="transmembrane region" description="Helical" evidence="9">
    <location>
        <begin position="84"/>
        <end position="103"/>
    </location>
</feature>
<evidence type="ECO:0000256" key="8">
    <source>
        <dbReference type="ARBA" id="ARBA00023136"/>
    </source>
</evidence>
<sequence>MASAAAPEIQELIHHPYDGRVTSFVVLSCVTACLGGILFGYDIGVSGGVTSMDAFLERFFPEVYRRMHGGGERVSNYCRFDSQLLTAFTSSLYVSGLATTFLASHVTARRGRRASMLVAGAAIAAGATVGASAAGLATVILGRVLLGVGVGFGQPGRAALPVGDMSPPSRRGAFSNGFQLCVSVGACKVTTRRGLTLMLTHRRYRPQLVMAVMIPFFQQMTGINAIAFYAPVLLRTVGMGESAALLAVVIKQVVGIGATLASMLAVDRFGRRTLFLAGGAQMVISQLLIGAIMAAQLGDDGELSQASALLLIVLVAVYVAGFAWSWGPLGWLVPSEIFPLEVRSAGQSIAVAVNFLLTTAVAQSFLAMLCHMKAGIFFFFAAWLVAMTAFVYLLLPETKGLPIEQVGKLWARHWFWRRFVVPDSGDGEEEGGAIDADKL</sequence>
<protein>
    <recommendedName>
        <fullName evidence="10">Major facilitator superfamily (MFS) profile domain-containing protein</fullName>
    </recommendedName>
</protein>
<reference evidence="11" key="1">
    <citation type="journal article" date="2005" name="PLoS Biol.">
        <title>The genomes of Oryza sativa: a history of duplications.</title>
        <authorList>
            <person name="Yu J."/>
            <person name="Wang J."/>
            <person name="Lin W."/>
            <person name="Li S."/>
            <person name="Li H."/>
            <person name="Zhou J."/>
            <person name="Ni P."/>
            <person name="Dong W."/>
            <person name="Hu S."/>
            <person name="Zeng C."/>
            <person name="Zhang J."/>
            <person name="Zhang Y."/>
            <person name="Li R."/>
            <person name="Xu Z."/>
            <person name="Li S."/>
            <person name="Li X."/>
            <person name="Zheng H."/>
            <person name="Cong L."/>
            <person name="Lin L."/>
            <person name="Yin J."/>
            <person name="Geng J."/>
            <person name="Li G."/>
            <person name="Shi J."/>
            <person name="Liu J."/>
            <person name="Lv H."/>
            <person name="Li J."/>
            <person name="Wang J."/>
            <person name="Deng Y."/>
            <person name="Ran L."/>
            <person name="Shi X."/>
            <person name="Wang X."/>
            <person name="Wu Q."/>
            <person name="Li C."/>
            <person name="Ren X."/>
            <person name="Wang J."/>
            <person name="Wang X."/>
            <person name="Li D."/>
            <person name="Liu D."/>
            <person name="Zhang X."/>
            <person name="Ji Z."/>
            <person name="Zhao W."/>
            <person name="Sun Y."/>
            <person name="Zhang Z."/>
            <person name="Bao J."/>
            <person name="Han Y."/>
            <person name="Dong L."/>
            <person name="Ji J."/>
            <person name="Chen P."/>
            <person name="Wu S."/>
            <person name="Liu J."/>
            <person name="Xiao Y."/>
            <person name="Bu D."/>
            <person name="Tan J."/>
            <person name="Yang L."/>
            <person name="Ye C."/>
            <person name="Zhang J."/>
            <person name="Xu J."/>
            <person name="Zhou Y."/>
            <person name="Yu Y."/>
            <person name="Zhang B."/>
            <person name="Zhuang S."/>
            <person name="Wei H."/>
            <person name="Liu B."/>
            <person name="Lei M."/>
            <person name="Yu H."/>
            <person name="Li Y."/>
            <person name="Xu H."/>
            <person name="Wei S."/>
            <person name="He X."/>
            <person name="Fang L."/>
            <person name="Zhang Z."/>
            <person name="Zhang Y."/>
            <person name="Huang X."/>
            <person name="Su Z."/>
            <person name="Tong W."/>
            <person name="Li J."/>
            <person name="Tong Z."/>
            <person name="Li S."/>
            <person name="Ye J."/>
            <person name="Wang L."/>
            <person name="Fang L."/>
            <person name="Lei T."/>
            <person name="Chen C."/>
            <person name="Chen H."/>
            <person name="Xu Z."/>
            <person name="Li H."/>
            <person name="Huang H."/>
            <person name="Zhang F."/>
            <person name="Xu H."/>
            <person name="Li N."/>
            <person name="Zhao C."/>
            <person name="Li S."/>
            <person name="Dong L."/>
            <person name="Huang Y."/>
            <person name="Li L."/>
            <person name="Xi Y."/>
            <person name="Qi Q."/>
            <person name="Li W."/>
            <person name="Zhang B."/>
            <person name="Hu W."/>
            <person name="Zhang Y."/>
            <person name="Tian X."/>
            <person name="Jiao Y."/>
            <person name="Liang X."/>
            <person name="Jin J."/>
            <person name="Gao L."/>
            <person name="Zheng W."/>
            <person name="Hao B."/>
            <person name="Liu S."/>
            <person name="Wang W."/>
            <person name="Yuan L."/>
            <person name="Cao M."/>
            <person name="McDermott J."/>
            <person name="Samudrala R."/>
            <person name="Wang J."/>
            <person name="Wong G.K."/>
            <person name="Yang H."/>
        </authorList>
    </citation>
    <scope>NUCLEOTIDE SEQUENCE [LARGE SCALE GENOMIC DNA]</scope>
</reference>
<feature type="transmembrane region" description="Helical" evidence="9">
    <location>
        <begin position="375"/>
        <end position="395"/>
    </location>
</feature>
<organism evidence="11">
    <name type="scientific">Oryza sativa subsp. japonica</name>
    <name type="common">Rice</name>
    <dbReference type="NCBI Taxonomy" id="39947"/>
    <lineage>
        <taxon>Eukaryota</taxon>
        <taxon>Viridiplantae</taxon>
        <taxon>Streptophyta</taxon>
        <taxon>Embryophyta</taxon>
        <taxon>Tracheophyta</taxon>
        <taxon>Spermatophyta</taxon>
        <taxon>Magnoliopsida</taxon>
        <taxon>Liliopsida</taxon>
        <taxon>Poales</taxon>
        <taxon>Poaceae</taxon>
        <taxon>BOP clade</taxon>
        <taxon>Oryzoideae</taxon>
        <taxon>Oryzeae</taxon>
        <taxon>Oryzinae</taxon>
        <taxon>Oryza</taxon>
        <taxon>Oryza sativa</taxon>
    </lineage>
</organism>
<dbReference type="PANTHER" id="PTHR23500">
    <property type="entry name" value="SOLUTE CARRIER FAMILY 2, FACILITATED GLUCOSE TRANSPORTER"/>
    <property type="match status" value="1"/>
</dbReference>
<dbReference type="GO" id="GO:0015293">
    <property type="term" value="F:symporter activity"/>
    <property type="evidence" value="ECO:0007669"/>
    <property type="project" value="UniProtKB-KW"/>
</dbReference>
<evidence type="ECO:0000256" key="3">
    <source>
        <dbReference type="ARBA" id="ARBA00022448"/>
    </source>
</evidence>
<feature type="domain" description="Major facilitator superfamily (MFS) profile" evidence="10">
    <location>
        <begin position="1"/>
        <end position="399"/>
    </location>
</feature>
<reference evidence="11" key="2">
    <citation type="submission" date="2008-12" db="EMBL/GenBank/DDBJ databases">
        <title>Improved gene annotation of the rice (Oryza sativa) genomes.</title>
        <authorList>
            <person name="Wang J."/>
            <person name="Li R."/>
            <person name="Fan W."/>
            <person name="Huang Q."/>
            <person name="Zhang J."/>
            <person name="Zhou Y."/>
            <person name="Hu Y."/>
            <person name="Zi S."/>
            <person name="Li J."/>
            <person name="Ni P."/>
            <person name="Zheng H."/>
            <person name="Zhang Y."/>
            <person name="Zhao M."/>
            <person name="Hao Q."/>
            <person name="McDermott J."/>
            <person name="Samudrala R."/>
            <person name="Kristiansen K."/>
            <person name="Wong G.K.-S."/>
        </authorList>
    </citation>
    <scope>NUCLEOTIDE SEQUENCE</scope>
</reference>
<feature type="transmembrane region" description="Helical" evidence="9">
    <location>
        <begin position="306"/>
        <end position="327"/>
    </location>
</feature>
<dbReference type="CDD" id="cd17361">
    <property type="entry name" value="MFS_STP"/>
    <property type="match status" value="1"/>
</dbReference>
<dbReference type="EMBL" id="CM000144">
    <property type="protein sequence ID" value="EEE66510.1"/>
    <property type="molecule type" value="Genomic_DNA"/>
</dbReference>
<accession>B9FVC3</accession>
<dbReference type="InterPro" id="IPR036259">
    <property type="entry name" value="MFS_trans_sf"/>
</dbReference>
<feature type="transmembrane region" description="Helical" evidence="9">
    <location>
        <begin position="115"/>
        <end position="134"/>
    </location>
</feature>
<proteinExistence type="inferred from homology"/>
<dbReference type="Proteomes" id="UP000007752">
    <property type="component" value="Chromosome 7"/>
</dbReference>
<keyword evidence="6" id="KW-0769">Symport</keyword>
<dbReference type="AlphaFoldDB" id="B9FVC3"/>
<dbReference type="InterPro" id="IPR045262">
    <property type="entry name" value="STP/PLT_plant"/>
</dbReference>
<name>B9FVC3_ORYSJ</name>
<keyword evidence="4" id="KW-0762">Sugar transport</keyword>
<evidence type="ECO:0000256" key="1">
    <source>
        <dbReference type="ARBA" id="ARBA00004141"/>
    </source>
</evidence>
<dbReference type="PRINTS" id="PR00171">
    <property type="entry name" value="SUGRTRNSPORT"/>
</dbReference>
<dbReference type="PROSITE" id="PS50850">
    <property type="entry name" value="MFS"/>
    <property type="match status" value="1"/>
</dbReference>
<evidence type="ECO:0000256" key="5">
    <source>
        <dbReference type="ARBA" id="ARBA00022692"/>
    </source>
</evidence>
<comment type="similarity">
    <text evidence="2">Belongs to the major facilitator superfamily. Sugar transporter (TC 2.A.1.1) family.</text>
</comment>
<dbReference type="InterPro" id="IPR003663">
    <property type="entry name" value="Sugar/inositol_transpt"/>
</dbReference>